<dbReference type="SUPFAM" id="SSF49401">
    <property type="entry name" value="Bacterial adhesins"/>
    <property type="match status" value="2"/>
</dbReference>
<feature type="domain" description="CNA-B" evidence="10">
    <location>
        <begin position="447"/>
        <end position="531"/>
    </location>
</feature>
<proteinExistence type="predicted"/>
<dbReference type="EMBL" id="LQOF01000300">
    <property type="protein sequence ID" value="KXT67302.1"/>
    <property type="molecule type" value="Genomic_DNA"/>
</dbReference>
<name>A0A139MUE7_9STRE</name>
<dbReference type="InterPro" id="IPR013783">
    <property type="entry name" value="Ig-like_fold"/>
</dbReference>
<evidence type="ECO:0000256" key="1">
    <source>
        <dbReference type="ARBA" id="ARBA00004168"/>
    </source>
</evidence>
<evidence type="ECO:0000259" key="10">
    <source>
        <dbReference type="Pfam" id="PF05738"/>
    </source>
</evidence>
<evidence type="ECO:0000259" key="11">
    <source>
        <dbReference type="Pfam" id="PF17802"/>
    </source>
</evidence>
<organism evidence="13 14">
    <name type="scientific">Streptococcus gallolyticus</name>
    <dbReference type="NCBI Taxonomy" id="315405"/>
    <lineage>
        <taxon>Bacteria</taxon>
        <taxon>Bacillati</taxon>
        <taxon>Bacillota</taxon>
        <taxon>Bacilli</taxon>
        <taxon>Lactobacillales</taxon>
        <taxon>Streptococcaceae</taxon>
        <taxon>Streptococcus</taxon>
    </lineage>
</organism>
<dbReference type="Proteomes" id="UP000070198">
    <property type="component" value="Unassembled WGS sequence"/>
</dbReference>
<dbReference type="InterPro" id="IPR011252">
    <property type="entry name" value="Fibrogen-bd_dom1"/>
</dbReference>
<evidence type="ECO:0000256" key="6">
    <source>
        <dbReference type="SAM" id="MobiDB-lite"/>
    </source>
</evidence>
<dbReference type="Gene3D" id="2.60.40.10">
    <property type="entry name" value="Immunoglobulins"/>
    <property type="match status" value="1"/>
</dbReference>
<dbReference type="GO" id="GO:0007155">
    <property type="term" value="P:cell adhesion"/>
    <property type="evidence" value="ECO:0007669"/>
    <property type="project" value="InterPro"/>
</dbReference>
<dbReference type="Pfam" id="PF05738">
    <property type="entry name" value="Cna_B"/>
    <property type="match status" value="1"/>
</dbReference>
<feature type="domain" description="SDR-like Ig" evidence="12">
    <location>
        <begin position="68"/>
        <end position="159"/>
    </location>
</feature>
<feature type="region of interest" description="Disordered" evidence="6">
    <location>
        <begin position="531"/>
        <end position="574"/>
    </location>
</feature>
<keyword evidence="7" id="KW-1133">Transmembrane helix</keyword>
<comment type="caution">
    <text evidence="13">The sequence shown here is derived from an EMBL/GenBank/DDBJ whole genome shotgun (WGS) entry which is preliminary data.</text>
</comment>
<evidence type="ECO:0000256" key="8">
    <source>
        <dbReference type="SAM" id="SignalP"/>
    </source>
</evidence>
<feature type="domain" description="SpaA-like prealbumin fold" evidence="11">
    <location>
        <begin position="352"/>
        <end position="425"/>
    </location>
</feature>
<dbReference type="NCBIfam" id="TIGR01167">
    <property type="entry name" value="LPXTG_anchor"/>
    <property type="match status" value="1"/>
</dbReference>
<dbReference type="Pfam" id="PF00746">
    <property type="entry name" value="Gram_pos_anchor"/>
    <property type="match status" value="1"/>
</dbReference>
<accession>A0A139MUE7</accession>
<evidence type="ECO:0000256" key="7">
    <source>
        <dbReference type="SAM" id="Phobius"/>
    </source>
</evidence>
<evidence type="ECO:0000256" key="5">
    <source>
        <dbReference type="ARBA" id="ARBA00023088"/>
    </source>
</evidence>
<keyword evidence="7" id="KW-0812">Transmembrane</keyword>
<gene>
    <name evidence="13" type="ORF">SGADD02_01458</name>
</gene>
<sequence>MKKLKVMIVFLGFIFVSLFAAHVSASTDVNSKITVNSSTYYKMDQQSDGTFVASTNTTLEPSQYINHTISAVLDNSDGSLVKGDYFTYTIDSKLQAGGINTETQNYNIYDGTTLIAEGIYDSDTKVITYYLTEAAANSARITLDVNIPLSLDRSVVLYNGTYSFTNTFATDSQTYSYDVYMDANSHDSRANIIQSNSLITETNLSTNRYTMVSYIHRYGGTNAPLKFSYSSYSTGGLTISPESNAVWKIYKPNDGYSLPDSYEADVSQMTDVTSQFTQTTSSDGYSTFTGSEAFETGDDYVVVLENDINTAAYGYIYSVLSVGSTTEGLVWKSTTSTVIDLQNSTGTLQSATIQIKKVDENGNALAGAVFDVYRLSTGEKVATVTTDDTGTATVTGVFNTQYEVKEVTAPTGYVLDTSSYTILASDFDSSTLLATLTVTNKQSTTSVNVQKIWDDNDNADGIRPENITVHLLANGEVVQTATITADSDGNWSHTFTDLPEYKDGQAITYTVAEDAVAGYTTTVDGYTIINTHEPEKTPNTPPSEQNSTSSTSESSSNKQSTKKKKSKTSLPSTGDSSGLGVVIVGLIIAVLGVTGLVFHKAKKTKK</sequence>
<dbReference type="AlphaFoldDB" id="A0A139MUE7"/>
<evidence type="ECO:0000256" key="3">
    <source>
        <dbReference type="ARBA" id="ARBA00022525"/>
    </source>
</evidence>
<protein>
    <submittedName>
        <fullName evidence="13">Collagen adhesin</fullName>
    </submittedName>
</protein>
<evidence type="ECO:0000259" key="12">
    <source>
        <dbReference type="Pfam" id="PF17961"/>
    </source>
</evidence>
<evidence type="ECO:0000256" key="2">
    <source>
        <dbReference type="ARBA" id="ARBA00022512"/>
    </source>
</evidence>
<feature type="chain" id="PRO_5039287147" evidence="8">
    <location>
        <begin position="21"/>
        <end position="606"/>
    </location>
</feature>
<dbReference type="RefSeq" id="WP_061458896.1">
    <property type="nucleotide sequence ID" value="NZ_KQ968748.1"/>
</dbReference>
<keyword evidence="5" id="KW-0572">Peptidoglycan-anchor</keyword>
<dbReference type="InterPro" id="IPR041033">
    <property type="entry name" value="SpaA_PFL_dom_1"/>
</dbReference>
<feature type="domain" description="Gram-positive cocci surface proteins LPxTG" evidence="9">
    <location>
        <begin position="562"/>
        <end position="602"/>
    </location>
</feature>
<dbReference type="Gene3D" id="2.60.40.1280">
    <property type="match status" value="1"/>
</dbReference>
<feature type="transmembrane region" description="Helical" evidence="7">
    <location>
        <begin position="578"/>
        <end position="598"/>
    </location>
</feature>
<dbReference type="SUPFAM" id="SSF49478">
    <property type="entry name" value="Cna protein B-type domain"/>
    <property type="match status" value="2"/>
</dbReference>
<dbReference type="InterPro" id="IPR019931">
    <property type="entry name" value="LPXTG_anchor"/>
</dbReference>
<feature type="compositionally biased region" description="Low complexity" evidence="6">
    <location>
        <begin position="542"/>
        <end position="559"/>
    </location>
</feature>
<keyword evidence="2" id="KW-0134">Cell wall</keyword>
<dbReference type="Pfam" id="PF17961">
    <property type="entry name" value="Big_8"/>
    <property type="match status" value="1"/>
</dbReference>
<keyword evidence="3" id="KW-0964">Secreted</keyword>
<dbReference type="InterPro" id="IPR041171">
    <property type="entry name" value="SDR_Ig"/>
</dbReference>
<keyword evidence="7" id="KW-0472">Membrane</keyword>
<feature type="signal peptide" evidence="8">
    <location>
        <begin position="1"/>
        <end position="20"/>
    </location>
</feature>
<keyword evidence="4 8" id="KW-0732">Signal</keyword>
<dbReference type="InterPro" id="IPR008454">
    <property type="entry name" value="Collagen-bd_Cna-like_B-typ_dom"/>
</dbReference>
<evidence type="ECO:0000313" key="13">
    <source>
        <dbReference type="EMBL" id="KXT67302.1"/>
    </source>
</evidence>
<evidence type="ECO:0000259" key="9">
    <source>
        <dbReference type="Pfam" id="PF00746"/>
    </source>
</evidence>
<keyword evidence="13" id="KW-0176">Collagen</keyword>
<dbReference type="PATRIC" id="fig|315405.11.peg.1716"/>
<dbReference type="Gene3D" id="2.60.40.1140">
    <property type="entry name" value="Collagen-binding surface protein Cna, B-type domain"/>
    <property type="match status" value="1"/>
</dbReference>
<comment type="subcellular location">
    <subcellularLocation>
        <location evidence="1">Secreted</location>
        <location evidence="1">Cell wall</location>
        <topology evidence="1">Peptidoglycan-anchor</topology>
    </subcellularLocation>
</comment>
<dbReference type="Pfam" id="PF17802">
    <property type="entry name" value="SpaA"/>
    <property type="match status" value="1"/>
</dbReference>
<dbReference type="Gene3D" id="2.60.40.1290">
    <property type="match status" value="1"/>
</dbReference>
<evidence type="ECO:0000313" key="14">
    <source>
        <dbReference type="Proteomes" id="UP000070198"/>
    </source>
</evidence>
<reference evidence="13 14" key="1">
    <citation type="submission" date="2016-01" db="EMBL/GenBank/DDBJ databases">
        <title>Highly variable Streptococcus oralis are common among viridans streptococci isolated from primates.</title>
        <authorList>
            <person name="Denapaite D."/>
            <person name="Rieger M."/>
            <person name="Koendgen S."/>
            <person name="Brueckner R."/>
            <person name="Ochigava I."/>
            <person name="Kappeler P."/>
            <person name="Maetz-Rensing K."/>
            <person name="Leendertz F."/>
            <person name="Hakenbeck R."/>
        </authorList>
    </citation>
    <scope>NUCLEOTIDE SEQUENCE [LARGE SCALE GENOMIC DNA]</scope>
    <source>
        <strain evidence="13 14">DD02</strain>
    </source>
</reference>
<evidence type="ECO:0000256" key="4">
    <source>
        <dbReference type="ARBA" id="ARBA00022729"/>
    </source>
</evidence>
<dbReference type="InterPro" id="IPR008966">
    <property type="entry name" value="Adhesion_dom_sf"/>
</dbReference>
<dbReference type="CDD" id="cd00222">
    <property type="entry name" value="CollagenBindB"/>
    <property type="match status" value="1"/>
</dbReference>